<evidence type="ECO:0000313" key="2">
    <source>
        <dbReference type="Proteomes" id="UP000887116"/>
    </source>
</evidence>
<proteinExistence type="predicted"/>
<dbReference type="EMBL" id="BMAO01031459">
    <property type="protein sequence ID" value="GFQ75221.1"/>
    <property type="molecule type" value="Genomic_DNA"/>
</dbReference>
<keyword evidence="2" id="KW-1185">Reference proteome</keyword>
<accession>A0A8X6FBU9</accession>
<dbReference type="Proteomes" id="UP000887116">
    <property type="component" value="Unassembled WGS sequence"/>
</dbReference>
<evidence type="ECO:0000313" key="1">
    <source>
        <dbReference type="EMBL" id="GFQ75221.1"/>
    </source>
</evidence>
<sequence>MFQEYPVYIYIYNIGELVCNTLKYAVKCVFEKGVVQPWQYVPLNICKERLLPTNLDSGLSSQRIQGPVITRPSMIKRRLVILSNRTPNQSYRLFAKQSHTRYMYVSQTQRKTDMLF</sequence>
<comment type="caution">
    <text evidence="1">The sequence shown here is derived from an EMBL/GenBank/DDBJ whole genome shotgun (WGS) entry which is preliminary data.</text>
</comment>
<gene>
    <name evidence="1" type="ORF">TNCT_703761</name>
</gene>
<name>A0A8X6FBU9_TRICU</name>
<reference evidence="1" key="1">
    <citation type="submission" date="2020-07" db="EMBL/GenBank/DDBJ databases">
        <title>Multicomponent nature underlies the extraordinary mechanical properties of spider dragline silk.</title>
        <authorList>
            <person name="Kono N."/>
            <person name="Nakamura H."/>
            <person name="Mori M."/>
            <person name="Yoshida Y."/>
            <person name="Ohtoshi R."/>
            <person name="Malay A.D."/>
            <person name="Moran D.A.P."/>
            <person name="Tomita M."/>
            <person name="Numata K."/>
            <person name="Arakawa K."/>
        </authorList>
    </citation>
    <scope>NUCLEOTIDE SEQUENCE</scope>
</reference>
<protein>
    <submittedName>
        <fullName evidence="1">Uncharacterized protein</fullName>
    </submittedName>
</protein>
<dbReference type="AlphaFoldDB" id="A0A8X6FBU9"/>
<organism evidence="1 2">
    <name type="scientific">Trichonephila clavata</name>
    <name type="common">Joro spider</name>
    <name type="synonym">Nephila clavata</name>
    <dbReference type="NCBI Taxonomy" id="2740835"/>
    <lineage>
        <taxon>Eukaryota</taxon>
        <taxon>Metazoa</taxon>
        <taxon>Ecdysozoa</taxon>
        <taxon>Arthropoda</taxon>
        <taxon>Chelicerata</taxon>
        <taxon>Arachnida</taxon>
        <taxon>Araneae</taxon>
        <taxon>Araneomorphae</taxon>
        <taxon>Entelegynae</taxon>
        <taxon>Araneoidea</taxon>
        <taxon>Nephilidae</taxon>
        <taxon>Trichonephila</taxon>
    </lineage>
</organism>